<comment type="catalytic activity">
    <reaction evidence="9">
        <text>malonyl-[ACP] + acetyl-CoA + H(+) = 3-oxobutanoyl-[ACP] + CO2 + CoA</text>
        <dbReference type="Rhea" id="RHEA:12080"/>
        <dbReference type="Rhea" id="RHEA-COMP:9623"/>
        <dbReference type="Rhea" id="RHEA-COMP:9625"/>
        <dbReference type="ChEBI" id="CHEBI:15378"/>
        <dbReference type="ChEBI" id="CHEBI:16526"/>
        <dbReference type="ChEBI" id="CHEBI:57287"/>
        <dbReference type="ChEBI" id="CHEBI:57288"/>
        <dbReference type="ChEBI" id="CHEBI:78449"/>
        <dbReference type="ChEBI" id="CHEBI:78450"/>
        <dbReference type="EC" id="2.3.1.180"/>
    </reaction>
</comment>
<dbReference type="EC" id="2.3.1.180" evidence="9"/>
<dbReference type="AlphaFoldDB" id="A0A8J3YDZ9"/>
<dbReference type="Proteomes" id="UP000652013">
    <property type="component" value="Unassembled WGS sequence"/>
</dbReference>
<organism evidence="12 13">
    <name type="scientific">Spirilliplanes yamanashiensis</name>
    <dbReference type="NCBI Taxonomy" id="42233"/>
    <lineage>
        <taxon>Bacteria</taxon>
        <taxon>Bacillati</taxon>
        <taxon>Actinomycetota</taxon>
        <taxon>Actinomycetes</taxon>
        <taxon>Micromonosporales</taxon>
        <taxon>Micromonosporaceae</taxon>
        <taxon>Spirilliplanes</taxon>
    </lineage>
</organism>
<feature type="active site" evidence="9">
    <location>
        <position position="110"/>
    </location>
</feature>
<dbReference type="GO" id="GO:0044550">
    <property type="term" value="P:secondary metabolite biosynthetic process"/>
    <property type="evidence" value="ECO:0007669"/>
    <property type="project" value="TreeGrafter"/>
</dbReference>
<dbReference type="InterPro" id="IPR013747">
    <property type="entry name" value="ACP_syn_III_C"/>
</dbReference>
<comment type="caution">
    <text evidence="12">The sequence shown here is derived from an EMBL/GenBank/DDBJ whole genome shotgun (WGS) entry which is preliminary data.</text>
</comment>
<evidence type="ECO:0000256" key="4">
    <source>
        <dbReference type="ARBA" id="ARBA00022679"/>
    </source>
</evidence>
<dbReference type="InterPro" id="IPR004655">
    <property type="entry name" value="FabH"/>
</dbReference>
<evidence type="ECO:0000256" key="8">
    <source>
        <dbReference type="ARBA" id="ARBA00023315"/>
    </source>
</evidence>
<comment type="similarity">
    <text evidence="1 9">Belongs to the thiolase-like superfamily. FabH family.</text>
</comment>
<keyword evidence="7 9" id="KW-0275">Fatty acid biosynthesis</keyword>
<evidence type="ECO:0000259" key="11">
    <source>
        <dbReference type="Pfam" id="PF08545"/>
    </source>
</evidence>
<evidence type="ECO:0000256" key="7">
    <source>
        <dbReference type="ARBA" id="ARBA00023160"/>
    </source>
</evidence>
<comment type="subcellular location">
    <subcellularLocation>
        <location evidence="9">Cytoplasm</location>
    </subcellularLocation>
</comment>
<feature type="active site" evidence="9">
    <location>
        <position position="282"/>
    </location>
</feature>
<dbReference type="PANTHER" id="PTHR34069:SF2">
    <property type="entry name" value="BETA-KETOACYL-[ACYL-CARRIER-PROTEIN] SYNTHASE III"/>
    <property type="match status" value="1"/>
</dbReference>
<evidence type="ECO:0000256" key="5">
    <source>
        <dbReference type="ARBA" id="ARBA00022832"/>
    </source>
</evidence>
<evidence type="ECO:0000256" key="1">
    <source>
        <dbReference type="ARBA" id="ARBA00008642"/>
    </source>
</evidence>
<protein>
    <recommendedName>
        <fullName evidence="9">Beta-ketoacyl-[acyl-carrier-protein] synthase III</fullName>
        <shortName evidence="9">Beta-ketoacyl-ACP synthase III</shortName>
        <shortName evidence="9">KAS III</shortName>
        <ecNumber evidence="9">2.3.1.180</ecNumber>
    </recommendedName>
    <alternativeName>
        <fullName evidence="9">3-oxoacyl-[acyl-carrier-protein] synthase 3</fullName>
    </alternativeName>
    <alternativeName>
        <fullName evidence="9">3-oxoacyl-[acyl-carrier-protein] synthase III</fullName>
    </alternativeName>
</protein>
<dbReference type="SUPFAM" id="SSF53901">
    <property type="entry name" value="Thiolase-like"/>
    <property type="match status" value="1"/>
</dbReference>
<keyword evidence="9" id="KW-0511">Multifunctional enzyme</keyword>
<dbReference type="NCBIfam" id="TIGR00747">
    <property type="entry name" value="fabH"/>
    <property type="match status" value="1"/>
</dbReference>
<dbReference type="CDD" id="cd00830">
    <property type="entry name" value="KAS_III"/>
    <property type="match status" value="1"/>
</dbReference>
<feature type="region of interest" description="ACP-binding" evidence="9">
    <location>
        <begin position="253"/>
        <end position="257"/>
    </location>
</feature>
<evidence type="ECO:0000256" key="2">
    <source>
        <dbReference type="ARBA" id="ARBA00022490"/>
    </source>
</evidence>
<feature type="domain" description="Beta-ketoacyl-[acyl-carrier-protein] synthase III C-terminal" evidence="10">
    <location>
        <begin position="237"/>
        <end position="325"/>
    </location>
</feature>
<keyword evidence="6 9" id="KW-0443">Lipid metabolism</keyword>
<name>A0A8J3YDZ9_9ACTN</name>
<evidence type="ECO:0000256" key="6">
    <source>
        <dbReference type="ARBA" id="ARBA00023098"/>
    </source>
</evidence>
<keyword evidence="5 9" id="KW-0276">Fatty acid metabolism</keyword>
<feature type="domain" description="Beta-ketoacyl-[acyl-carrier-protein] synthase III N-terminal" evidence="11">
    <location>
        <begin position="104"/>
        <end position="184"/>
    </location>
</feature>
<keyword evidence="13" id="KW-1185">Reference proteome</keyword>
<dbReference type="NCBIfam" id="NF006829">
    <property type="entry name" value="PRK09352.1"/>
    <property type="match status" value="1"/>
</dbReference>
<comment type="domain">
    <text evidence="9">The last Arg residue of the ACP-binding site is essential for the weak association between ACP/AcpP and FabH.</text>
</comment>
<comment type="subunit">
    <text evidence="9">Homodimer.</text>
</comment>
<sequence length="331" mass="33240">MTAVLAGIGAWLPPTIVTNAELADRLGVDDQWIQSRTGIRQRHVVDPGVSTADLAVEAGARALKSAGLDAVDTVLVATTTPDHPMPATAPGVASRLGLGGVAAYDLNAVCAGFLYGLATGAALVTGGIAGSVLVIGADVYSSILDPADRTTAPLFGDGAGAVVLRSGAAAEPGALTAFDLGSDGEGADLITVPGGGARQRSGGVPADPAGMYFTMQGRQVFTSAVTHMADSSRTVLTRLGRTAADVDRFVGHQANARILRAVAGQLDVPEDRVVMNIDRVANTSAASIPLALCDAVTDGTLLPGHFVLLAAFGGGLAWGATALTWPAVTPA</sequence>
<feature type="active site" evidence="9">
    <location>
        <position position="252"/>
    </location>
</feature>
<dbReference type="GO" id="GO:0033818">
    <property type="term" value="F:beta-ketoacyl-acyl-carrier-protein synthase III activity"/>
    <property type="evidence" value="ECO:0007669"/>
    <property type="project" value="UniProtKB-UniRule"/>
</dbReference>
<keyword evidence="2 9" id="KW-0963">Cytoplasm</keyword>
<keyword evidence="8 9" id="KW-0012">Acyltransferase</keyword>
<evidence type="ECO:0000256" key="9">
    <source>
        <dbReference type="HAMAP-Rule" id="MF_01815"/>
    </source>
</evidence>
<dbReference type="PANTHER" id="PTHR34069">
    <property type="entry name" value="3-OXOACYL-[ACYL-CARRIER-PROTEIN] SYNTHASE 3"/>
    <property type="match status" value="1"/>
</dbReference>
<dbReference type="Pfam" id="PF08545">
    <property type="entry name" value="ACP_syn_III"/>
    <property type="match status" value="1"/>
</dbReference>
<dbReference type="GO" id="GO:0006633">
    <property type="term" value="P:fatty acid biosynthetic process"/>
    <property type="evidence" value="ECO:0007669"/>
    <property type="project" value="UniProtKB-UniRule"/>
</dbReference>
<proteinExistence type="inferred from homology"/>
<reference evidence="12" key="1">
    <citation type="submission" date="2021-01" db="EMBL/GenBank/DDBJ databases">
        <title>Whole genome shotgun sequence of Spirilliplanes yamanashiensis NBRC 15828.</title>
        <authorList>
            <person name="Komaki H."/>
            <person name="Tamura T."/>
        </authorList>
    </citation>
    <scope>NUCLEOTIDE SEQUENCE</scope>
    <source>
        <strain evidence="12">NBRC 15828</strain>
    </source>
</reference>
<evidence type="ECO:0000259" key="10">
    <source>
        <dbReference type="Pfam" id="PF08541"/>
    </source>
</evidence>
<evidence type="ECO:0000313" key="12">
    <source>
        <dbReference type="EMBL" id="GIJ05995.1"/>
    </source>
</evidence>
<accession>A0A8J3YDZ9</accession>
<dbReference type="EMBL" id="BOOY01000037">
    <property type="protein sequence ID" value="GIJ05995.1"/>
    <property type="molecule type" value="Genomic_DNA"/>
</dbReference>
<keyword evidence="4 9" id="KW-0808">Transferase</keyword>
<dbReference type="RefSeq" id="WP_203941190.1">
    <property type="nucleotide sequence ID" value="NZ_BAAAGJ010000014.1"/>
</dbReference>
<keyword evidence="3 9" id="KW-0444">Lipid biosynthesis</keyword>
<evidence type="ECO:0000256" key="3">
    <source>
        <dbReference type="ARBA" id="ARBA00022516"/>
    </source>
</evidence>
<evidence type="ECO:0000313" key="13">
    <source>
        <dbReference type="Proteomes" id="UP000652013"/>
    </source>
</evidence>
<dbReference type="Pfam" id="PF08541">
    <property type="entry name" value="ACP_syn_III_C"/>
    <property type="match status" value="1"/>
</dbReference>
<comment type="function">
    <text evidence="9">Catalyzes the condensation reaction of fatty acid synthesis by the addition to an acyl acceptor of two carbons from malonyl-ACP. Catalyzes the first condensation reaction which initiates fatty acid synthesis and may therefore play a role in governing the total rate of fatty acid production. Possesses both acetoacetyl-ACP synthase and acetyl transacylase activities. Its substrate specificity determines the biosynthesis of branched-chain and/or straight-chain of fatty acids.</text>
</comment>
<comment type="pathway">
    <text evidence="9">Lipid metabolism; fatty acid biosynthesis.</text>
</comment>
<dbReference type="UniPathway" id="UPA00094"/>
<dbReference type="InterPro" id="IPR013751">
    <property type="entry name" value="ACP_syn_III_N"/>
</dbReference>
<dbReference type="Gene3D" id="3.40.47.10">
    <property type="match status" value="1"/>
</dbReference>
<dbReference type="HAMAP" id="MF_01815">
    <property type="entry name" value="FabH"/>
    <property type="match status" value="1"/>
</dbReference>
<dbReference type="InterPro" id="IPR016039">
    <property type="entry name" value="Thiolase-like"/>
</dbReference>
<dbReference type="GO" id="GO:0005737">
    <property type="term" value="C:cytoplasm"/>
    <property type="evidence" value="ECO:0007669"/>
    <property type="project" value="UniProtKB-SubCell"/>
</dbReference>
<gene>
    <name evidence="12" type="primary">fabH5</name>
    <name evidence="9" type="synonym">fabH</name>
    <name evidence="12" type="ORF">Sya03_53470</name>
</gene>
<dbReference type="GO" id="GO:0004315">
    <property type="term" value="F:3-oxoacyl-[acyl-carrier-protein] synthase activity"/>
    <property type="evidence" value="ECO:0007669"/>
    <property type="project" value="InterPro"/>
</dbReference>